<reference evidence="3 4" key="1">
    <citation type="journal article" date="2019" name="Genome Biol. Evol.">
        <title>Whole-Genome Sequencing of the Giant Devil Catfish, Bagarius yarrelli.</title>
        <authorList>
            <person name="Jiang W."/>
            <person name="Lv Y."/>
            <person name="Cheng L."/>
            <person name="Yang K."/>
            <person name="Chao B."/>
            <person name="Wang X."/>
            <person name="Li Y."/>
            <person name="Pan X."/>
            <person name="You X."/>
            <person name="Zhang Y."/>
            <person name="Yang J."/>
            <person name="Li J."/>
            <person name="Zhang X."/>
            <person name="Liu S."/>
            <person name="Sun C."/>
            <person name="Yang J."/>
            <person name="Shi Q."/>
        </authorList>
    </citation>
    <scope>NUCLEOTIDE SEQUENCE [LARGE SCALE GENOMIC DNA]</scope>
    <source>
        <strain evidence="3">JWS20170419001</strain>
        <tissue evidence="3">Muscle</tissue>
    </source>
</reference>
<gene>
    <name evidence="3" type="ORF">Baya_16592</name>
</gene>
<feature type="transmembrane region" description="Helical" evidence="2">
    <location>
        <begin position="222"/>
        <end position="239"/>
    </location>
</feature>
<feature type="transmembrane region" description="Helical" evidence="2">
    <location>
        <begin position="274"/>
        <end position="294"/>
    </location>
</feature>
<dbReference type="GO" id="GO:0032588">
    <property type="term" value="C:trans-Golgi network membrane"/>
    <property type="evidence" value="ECO:0007669"/>
    <property type="project" value="TreeGrafter"/>
</dbReference>
<feature type="transmembrane region" description="Helical" evidence="2">
    <location>
        <begin position="169"/>
        <end position="190"/>
    </location>
</feature>
<feature type="compositionally biased region" description="Polar residues" evidence="1">
    <location>
        <begin position="33"/>
        <end position="46"/>
    </location>
</feature>
<dbReference type="InterPro" id="IPR023352">
    <property type="entry name" value="MAPEG-like_dom_sf"/>
</dbReference>
<name>A0A556VW24_BAGYA</name>
<protein>
    <submittedName>
        <fullName evidence="3">Transmembrane protein 79</fullName>
    </submittedName>
</protein>
<dbReference type="Gene3D" id="1.20.120.550">
    <property type="entry name" value="Membrane associated eicosanoid/glutathione metabolism-like domain"/>
    <property type="match status" value="1"/>
</dbReference>
<keyword evidence="4" id="KW-1185">Reference proteome</keyword>
<evidence type="ECO:0000256" key="2">
    <source>
        <dbReference type="SAM" id="Phobius"/>
    </source>
</evidence>
<dbReference type="PANTHER" id="PTHR31004">
    <property type="entry name" value="TRANSMEMBRANE PROTEIN 79"/>
    <property type="match status" value="1"/>
</dbReference>
<feature type="transmembrane region" description="Helical" evidence="2">
    <location>
        <begin position="246"/>
        <end position="262"/>
    </location>
</feature>
<keyword evidence="2 3" id="KW-0812">Transmembrane</keyword>
<evidence type="ECO:0000313" key="3">
    <source>
        <dbReference type="EMBL" id="TTZ70362.1"/>
    </source>
</evidence>
<proteinExistence type="predicted"/>
<dbReference type="PANTHER" id="PTHR31004:SF2">
    <property type="entry name" value="TRANSMEMBRANE PROTEIN 79A"/>
    <property type="match status" value="1"/>
</dbReference>
<dbReference type="OrthoDB" id="8887147at2759"/>
<dbReference type="AlphaFoldDB" id="A0A556VW24"/>
<dbReference type="EMBL" id="VCAZ01000322">
    <property type="protein sequence ID" value="TTZ70362.1"/>
    <property type="molecule type" value="Genomic_DNA"/>
</dbReference>
<dbReference type="SUPFAM" id="SSF161084">
    <property type="entry name" value="MAPEG domain-like"/>
    <property type="match status" value="1"/>
</dbReference>
<keyword evidence="2" id="KW-0472">Membrane</keyword>
<feature type="region of interest" description="Disordered" evidence="1">
    <location>
        <begin position="11"/>
        <end position="84"/>
    </location>
</feature>
<dbReference type="GO" id="GO:0045055">
    <property type="term" value="P:regulated exocytosis"/>
    <property type="evidence" value="ECO:0007669"/>
    <property type="project" value="TreeGrafter"/>
</dbReference>
<evidence type="ECO:0000256" key="1">
    <source>
        <dbReference type="SAM" id="MobiDB-lite"/>
    </source>
</evidence>
<evidence type="ECO:0000313" key="4">
    <source>
        <dbReference type="Proteomes" id="UP000319801"/>
    </source>
</evidence>
<comment type="caution">
    <text evidence="3">The sequence shown here is derived from an EMBL/GenBank/DDBJ whole genome shotgun (WGS) entry which is preliminary data.</text>
</comment>
<keyword evidence="2" id="KW-1133">Transmembrane helix</keyword>
<sequence>MKGTFPVFCLELSGERGMNGGQDITNREKEFTVNDSEGGNTGQESGMKSEKQLKRRPERWRDEGDESLADDEEEEDDDDEQRRSSVFVPLVEITRKTVEKQTGCDDVRADDVRADDVITHQEKSKNQSIPQEHDRNSGVVMFPLLVWAGHELLPLDVPVVRSAPFRLVYTLRCALFATFPIILGVFVHGVSRLKFSSLNPLFEGKRVNRHTVVHMTYVQDSLRLFLLFFLQLAVVSTYVHQNTLKLIPLFTIVFVFGRLIYWPGVCFGSSVRVLGFSLSFLPVLALMGLNLYFVCSSSGQGAVFDVAPPTTPPPPKARWWG</sequence>
<organism evidence="3 4">
    <name type="scientific">Bagarius yarrelli</name>
    <name type="common">Goonch</name>
    <name type="synonym">Bagrus yarrelli</name>
    <dbReference type="NCBI Taxonomy" id="175774"/>
    <lineage>
        <taxon>Eukaryota</taxon>
        <taxon>Metazoa</taxon>
        <taxon>Chordata</taxon>
        <taxon>Craniata</taxon>
        <taxon>Vertebrata</taxon>
        <taxon>Euteleostomi</taxon>
        <taxon>Actinopterygii</taxon>
        <taxon>Neopterygii</taxon>
        <taxon>Teleostei</taxon>
        <taxon>Ostariophysi</taxon>
        <taxon>Siluriformes</taxon>
        <taxon>Sisoridae</taxon>
        <taxon>Sisorinae</taxon>
        <taxon>Bagarius</taxon>
    </lineage>
</organism>
<accession>A0A556VW24</accession>
<dbReference type="Proteomes" id="UP000319801">
    <property type="component" value="Unassembled WGS sequence"/>
</dbReference>
<dbReference type="GO" id="GO:0005765">
    <property type="term" value="C:lysosomal membrane"/>
    <property type="evidence" value="ECO:0007669"/>
    <property type="project" value="TreeGrafter"/>
</dbReference>
<feature type="compositionally biased region" description="Acidic residues" evidence="1">
    <location>
        <begin position="63"/>
        <end position="79"/>
    </location>
</feature>